<feature type="non-terminal residue" evidence="2">
    <location>
        <position position="1"/>
    </location>
</feature>
<keyword evidence="3" id="KW-1185">Reference proteome</keyword>
<feature type="region of interest" description="Disordered" evidence="1">
    <location>
        <begin position="1"/>
        <end position="23"/>
    </location>
</feature>
<protein>
    <submittedName>
        <fullName evidence="2">Uncharacterized protein</fullName>
    </submittedName>
</protein>
<dbReference type="EMBL" id="JABAYA010000422">
    <property type="protein sequence ID" value="KAF7720672.1"/>
    <property type="molecule type" value="Genomic_DNA"/>
</dbReference>
<evidence type="ECO:0000256" key="1">
    <source>
        <dbReference type="SAM" id="MobiDB-lite"/>
    </source>
</evidence>
<name>A0A8H7BII5_9FUNG</name>
<proteinExistence type="predicted"/>
<comment type="caution">
    <text evidence="2">The sequence shown here is derived from an EMBL/GenBank/DDBJ whole genome shotgun (WGS) entry which is preliminary data.</text>
</comment>
<reference evidence="2" key="1">
    <citation type="submission" date="2020-01" db="EMBL/GenBank/DDBJ databases">
        <title>Genome Sequencing of Three Apophysomyces-Like Fungal Strains Confirms a Novel Fungal Genus in the Mucoromycota with divergent Burkholderia-like Endosymbiotic Bacteria.</title>
        <authorList>
            <person name="Stajich J.E."/>
            <person name="Macias A.M."/>
            <person name="Carter-House D."/>
            <person name="Lovett B."/>
            <person name="Kasson L.R."/>
            <person name="Berry K."/>
            <person name="Grigoriev I."/>
            <person name="Chang Y."/>
            <person name="Spatafora J."/>
            <person name="Kasson M.T."/>
        </authorList>
    </citation>
    <scope>NUCLEOTIDE SEQUENCE</scope>
    <source>
        <strain evidence="2">NRRL A-21654</strain>
    </source>
</reference>
<sequence>FELPDNNSEANADVNDSHSESEEVDIIQELEFGTVDELKYIDEEELAESETEIEAGVVPISSVSLITLK</sequence>
<gene>
    <name evidence="2" type="ORF">EC973_006601</name>
</gene>
<dbReference type="Proteomes" id="UP000605846">
    <property type="component" value="Unassembled WGS sequence"/>
</dbReference>
<organism evidence="2 3">
    <name type="scientific">Apophysomyces ossiformis</name>
    <dbReference type="NCBI Taxonomy" id="679940"/>
    <lineage>
        <taxon>Eukaryota</taxon>
        <taxon>Fungi</taxon>
        <taxon>Fungi incertae sedis</taxon>
        <taxon>Mucoromycota</taxon>
        <taxon>Mucoromycotina</taxon>
        <taxon>Mucoromycetes</taxon>
        <taxon>Mucorales</taxon>
        <taxon>Mucorineae</taxon>
        <taxon>Mucoraceae</taxon>
        <taxon>Apophysomyces</taxon>
    </lineage>
</organism>
<dbReference type="AlphaFoldDB" id="A0A8H7BII5"/>
<evidence type="ECO:0000313" key="2">
    <source>
        <dbReference type="EMBL" id="KAF7720672.1"/>
    </source>
</evidence>
<feature type="compositionally biased region" description="Polar residues" evidence="1">
    <location>
        <begin position="1"/>
        <end position="10"/>
    </location>
</feature>
<evidence type="ECO:0000313" key="3">
    <source>
        <dbReference type="Proteomes" id="UP000605846"/>
    </source>
</evidence>
<accession>A0A8H7BII5</accession>